<protein>
    <submittedName>
        <fullName evidence="2">Uncharacterized protein</fullName>
    </submittedName>
</protein>
<organism evidence="2 3">
    <name type="scientific">Tetrapyrgos nigripes</name>
    <dbReference type="NCBI Taxonomy" id="182062"/>
    <lineage>
        <taxon>Eukaryota</taxon>
        <taxon>Fungi</taxon>
        <taxon>Dikarya</taxon>
        <taxon>Basidiomycota</taxon>
        <taxon>Agaricomycotina</taxon>
        <taxon>Agaricomycetes</taxon>
        <taxon>Agaricomycetidae</taxon>
        <taxon>Agaricales</taxon>
        <taxon>Marasmiineae</taxon>
        <taxon>Marasmiaceae</taxon>
        <taxon>Tetrapyrgos</taxon>
    </lineage>
</organism>
<feature type="chain" id="PRO_5034455477" evidence="1">
    <location>
        <begin position="20"/>
        <end position="148"/>
    </location>
</feature>
<proteinExistence type="predicted"/>
<keyword evidence="1" id="KW-0732">Signal</keyword>
<evidence type="ECO:0000313" key="3">
    <source>
        <dbReference type="Proteomes" id="UP000559256"/>
    </source>
</evidence>
<dbReference type="PANTHER" id="PTHR34883:SF15">
    <property type="entry name" value="EXTRACELLULAR SERINE-RICH PROTEIN"/>
    <property type="match status" value="1"/>
</dbReference>
<gene>
    <name evidence="2" type="ORF">D9758_000782</name>
</gene>
<name>A0A8H5GZ38_9AGAR</name>
<evidence type="ECO:0000313" key="2">
    <source>
        <dbReference type="EMBL" id="KAF5373622.1"/>
    </source>
</evidence>
<comment type="caution">
    <text evidence="2">The sequence shown here is derived from an EMBL/GenBank/DDBJ whole genome shotgun (WGS) entry which is preliminary data.</text>
</comment>
<dbReference type="SUPFAM" id="SSF49503">
    <property type="entry name" value="Cupredoxins"/>
    <property type="match status" value="1"/>
</dbReference>
<sequence length="148" mass="15676">MRFTALLSAIAIVAVPVLGANFNVTVGANDDFIFLPDQISGVLPGDTITFTFVSRNHSATTTTFSNPCPPPKGGVGPNGFDTGFHDSASEGDPSVVVTIEDTEPHFVACMQAAGAHCHRGMTFAINPTEDLSYEEFLNNALNDPIQTF</sequence>
<keyword evidence="3" id="KW-1185">Reference proteome</keyword>
<feature type="signal peptide" evidence="1">
    <location>
        <begin position="1"/>
        <end position="19"/>
    </location>
</feature>
<dbReference type="Gene3D" id="2.60.40.420">
    <property type="entry name" value="Cupredoxins - blue copper proteins"/>
    <property type="match status" value="1"/>
</dbReference>
<accession>A0A8H5GZ38</accession>
<reference evidence="2 3" key="1">
    <citation type="journal article" date="2020" name="ISME J.">
        <title>Uncovering the hidden diversity of litter-decomposition mechanisms in mushroom-forming fungi.</title>
        <authorList>
            <person name="Floudas D."/>
            <person name="Bentzer J."/>
            <person name="Ahren D."/>
            <person name="Johansson T."/>
            <person name="Persson P."/>
            <person name="Tunlid A."/>
        </authorList>
    </citation>
    <scope>NUCLEOTIDE SEQUENCE [LARGE SCALE GENOMIC DNA]</scope>
    <source>
        <strain evidence="2 3">CBS 291.85</strain>
    </source>
</reference>
<dbReference type="OrthoDB" id="1921208at2759"/>
<evidence type="ECO:0000256" key="1">
    <source>
        <dbReference type="SAM" id="SignalP"/>
    </source>
</evidence>
<dbReference type="InterPro" id="IPR052953">
    <property type="entry name" value="Ser-rich/MCO-related"/>
</dbReference>
<dbReference type="InterPro" id="IPR008972">
    <property type="entry name" value="Cupredoxin"/>
</dbReference>
<dbReference type="AlphaFoldDB" id="A0A8H5GZ38"/>
<dbReference type="PANTHER" id="PTHR34883">
    <property type="entry name" value="SERINE-RICH PROTEIN, PUTATIVE-RELATED-RELATED"/>
    <property type="match status" value="1"/>
</dbReference>
<dbReference type="EMBL" id="JAACJM010000003">
    <property type="protein sequence ID" value="KAF5373622.1"/>
    <property type="molecule type" value="Genomic_DNA"/>
</dbReference>
<dbReference type="Proteomes" id="UP000559256">
    <property type="component" value="Unassembled WGS sequence"/>
</dbReference>